<organism evidence="3 4">
    <name type="scientific">Candidatus Magnetaquiglobus chichijimensis</name>
    <dbReference type="NCBI Taxonomy" id="3141448"/>
    <lineage>
        <taxon>Bacteria</taxon>
        <taxon>Pseudomonadati</taxon>
        <taxon>Pseudomonadota</taxon>
        <taxon>Magnetococcia</taxon>
        <taxon>Magnetococcales</taxon>
        <taxon>Candidatus Magnetaquicoccaceae</taxon>
        <taxon>Candidatus Magnetaquiglobus</taxon>
    </lineage>
</organism>
<comment type="caution">
    <text evidence="3">The sequence shown here is derived from an EMBL/GenBank/DDBJ whole genome shotgun (WGS) entry which is preliminary data.</text>
</comment>
<name>A0ABQ0C859_9PROT</name>
<reference evidence="3 4" key="1">
    <citation type="submission" date="2024-09" db="EMBL/GenBank/DDBJ databases">
        <title>Draft genome sequence of Candidatus Magnetaquicoccaceae bacterium FCR-1.</title>
        <authorList>
            <person name="Shimoshige H."/>
            <person name="Shimamura S."/>
            <person name="Taoka A."/>
            <person name="Kobayashi H."/>
            <person name="Maekawa T."/>
        </authorList>
    </citation>
    <scope>NUCLEOTIDE SEQUENCE [LARGE SCALE GENOMIC DNA]</scope>
    <source>
        <strain evidence="3 4">FCR-1</strain>
    </source>
</reference>
<dbReference type="PANTHER" id="PTHR32347">
    <property type="entry name" value="EFFLUX SYSTEM COMPONENT YKNX-RELATED"/>
    <property type="match status" value="1"/>
</dbReference>
<dbReference type="Gene3D" id="1.10.287.470">
    <property type="entry name" value="Helix hairpin bin"/>
    <property type="match status" value="1"/>
</dbReference>
<keyword evidence="2" id="KW-0175">Coiled coil</keyword>
<evidence type="ECO:0008006" key="5">
    <source>
        <dbReference type="Google" id="ProtNLM"/>
    </source>
</evidence>
<protein>
    <recommendedName>
        <fullName evidence="5">Membrane fusion protein biotin-lipoyl like domain-containing protein</fullName>
    </recommendedName>
</protein>
<accession>A0ABQ0C859</accession>
<dbReference type="Gene3D" id="2.40.30.170">
    <property type="match status" value="1"/>
</dbReference>
<dbReference type="SUPFAM" id="SSF111369">
    <property type="entry name" value="HlyD-like secretion proteins"/>
    <property type="match status" value="1"/>
</dbReference>
<comment type="subcellular location">
    <subcellularLocation>
        <location evidence="1">Cell envelope</location>
    </subcellularLocation>
</comment>
<gene>
    <name evidence="3" type="ORF">SIID45300_01399</name>
</gene>
<dbReference type="RefSeq" id="WP_420904787.1">
    <property type="nucleotide sequence ID" value="NZ_BAAFGK010000004.1"/>
</dbReference>
<proteinExistence type="predicted"/>
<dbReference type="InterPro" id="IPR050465">
    <property type="entry name" value="UPF0194_transport"/>
</dbReference>
<dbReference type="EMBL" id="BAAFGK010000004">
    <property type="protein sequence ID" value="GAB0057078.1"/>
    <property type="molecule type" value="Genomic_DNA"/>
</dbReference>
<evidence type="ECO:0000256" key="2">
    <source>
        <dbReference type="ARBA" id="ARBA00023054"/>
    </source>
</evidence>
<dbReference type="Gene3D" id="2.40.50.100">
    <property type="match status" value="1"/>
</dbReference>
<keyword evidence="4" id="KW-1185">Reference proteome</keyword>
<dbReference type="SUPFAM" id="SSF55781">
    <property type="entry name" value="GAF domain-like"/>
    <property type="match status" value="1"/>
</dbReference>
<evidence type="ECO:0000313" key="4">
    <source>
        <dbReference type="Proteomes" id="UP001628193"/>
    </source>
</evidence>
<sequence>MPVQGEKLILGLSALLQLNKRAFAAENEAAFGFLVVNETHLMTPYRQAVLWRHADKGSGEVVAVSGSPDPNARAPYIVWLTRILNAPKWREQTAPVGLTAADIDGDDAKEWEQWLPTHAIWIPLITGAGQRMGGMLLVKSVPWTDPEIKLLTKLADSHANAWELLLHRARGPGWRVQSLFSVPATRWRWGAVMLLCLVMLLPVRQSVLAPAVVVALDPAPIRAPLDGVVERVHVQPNQTVRRGELLITLDEAPLKSKLEVEERNIATLEEEYHQVLKLAVTDAESRIQKNILEKRLARQRAEADGIRILLRRTRIEAPRDGVALFNDVHAWLGKPVQVGERVMEIAAPDRAEMEIRLPVADVMAMEPDAEVILYPNLDPLSTWRGHVNRVAYEAREIEGVLAHAVRARFAEEQPAPRIGLRGTAKIQGGRTTLFHYLFRHPLTLLRQRLGL</sequence>
<evidence type="ECO:0000256" key="1">
    <source>
        <dbReference type="ARBA" id="ARBA00004196"/>
    </source>
</evidence>
<evidence type="ECO:0000313" key="3">
    <source>
        <dbReference type="EMBL" id="GAB0057078.1"/>
    </source>
</evidence>
<dbReference type="Proteomes" id="UP001628193">
    <property type="component" value="Unassembled WGS sequence"/>
</dbReference>